<reference evidence="7 8" key="1">
    <citation type="submission" date="2015-09" db="EMBL/GenBank/DDBJ databases">
        <title>Genome sequence, genome mining and natural product profiling of a biocontrol bacterium Streptomyces malaysiensis F913.</title>
        <authorList>
            <person name="Xu Y."/>
            <person name="Wei J."/>
            <person name="Xie J."/>
            <person name="Li T."/>
            <person name="Zhou Z."/>
        </authorList>
    </citation>
    <scope>NUCLEOTIDE SEQUENCE [LARGE SCALE GENOMIC DNA]</scope>
    <source>
        <strain evidence="7 8">F913</strain>
    </source>
</reference>
<dbReference type="GO" id="GO:0003984">
    <property type="term" value="F:acetolactate synthase activity"/>
    <property type="evidence" value="ECO:0007669"/>
    <property type="project" value="TreeGrafter"/>
</dbReference>
<dbReference type="CDD" id="cd07035">
    <property type="entry name" value="TPP_PYR_POX_like"/>
    <property type="match status" value="1"/>
</dbReference>
<evidence type="ECO:0000256" key="2">
    <source>
        <dbReference type="ARBA" id="ARBA00023052"/>
    </source>
</evidence>
<dbReference type="Gene3D" id="3.40.50.970">
    <property type="match status" value="2"/>
</dbReference>
<dbReference type="EMBL" id="LJIW01000001">
    <property type="protein sequence ID" value="PNG97504.1"/>
    <property type="molecule type" value="Genomic_DNA"/>
</dbReference>
<dbReference type="Proteomes" id="UP000236520">
    <property type="component" value="Unassembled WGS sequence"/>
</dbReference>
<proteinExistence type="inferred from homology"/>
<dbReference type="AlphaFoldDB" id="A0A2J7ZB58"/>
<comment type="caution">
    <text evidence="7">The sequence shown here is derived from an EMBL/GenBank/DDBJ whole genome shotgun (WGS) entry which is preliminary data.</text>
</comment>
<dbReference type="SUPFAM" id="SSF52467">
    <property type="entry name" value="DHS-like NAD/FAD-binding domain"/>
    <property type="match status" value="1"/>
</dbReference>
<dbReference type="GO" id="GO:0009099">
    <property type="term" value="P:L-valine biosynthetic process"/>
    <property type="evidence" value="ECO:0007669"/>
    <property type="project" value="TreeGrafter"/>
</dbReference>
<evidence type="ECO:0000259" key="6">
    <source>
        <dbReference type="Pfam" id="PF02776"/>
    </source>
</evidence>
<dbReference type="InterPro" id="IPR012001">
    <property type="entry name" value="Thiamin_PyroP_enz_TPP-bd_dom"/>
</dbReference>
<evidence type="ECO:0000313" key="8">
    <source>
        <dbReference type="Proteomes" id="UP000236520"/>
    </source>
</evidence>
<dbReference type="Gene3D" id="3.40.50.1220">
    <property type="entry name" value="TPP-binding domain"/>
    <property type="match status" value="1"/>
</dbReference>
<comment type="similarity">
    <text evidence="1 3">Belongs to the TPP enzyme family.</text>
</comment>
<dbReference type="SUPFAM" id="SSF52518">
    <property type="entry name" value="Thiamin diphosphate-binding fold (THDP-binding)"/>
    <property type="match status" value="2"/>
</dbReference>
<dbReference type="GO" id="GO:0005948">
    <property type="term" value="C:acetolactate synthase complex"/>
    <property type="evidence" value="ECO:0007669"/>
    <property type="project" value="TreeGrafter"/>
</dbReference>
<sequence>MRRLTVAQALVEFLAHQYTERDGRRHRLINATWGIFGHGNVAGLGQALLESGPDTMPYLQGRNEQAMVHAAVGYARQNNRLAAQAVTTSIGPGATNLVTGAALATVNRLPVLLLPGDIFATRPADPVLQQLEVPYAGDISVNDALRPVSRYFDRVMRPEALIPAALQAMRVLADPAETGAVTLALPQDVQAEAFDWPEEFFADRVWHVRRPAPEAAEVAAAVRAVRAARRPLIVAGGGVHHSEAEEALRALVDATGIPVASTQAGKGSLRYDHPADIGGIGHTGTAVADDLARTADLVIGVGTRYSDFTTASATLFADPAVRFLNLNIAPFDAHKLAATTVVADARAALEALTAELAGHRVDEAYEAEYRTGKAAWERRVDAAYAAADETARPSQTQVLGALDAVVGDEDVVINAAGSLPGDLHKLWRARSPRQYHLEYGYSCMGYEIPGAIGVRLAAPDRPVWALVGDGTYLMMPTEIVTAVQEGININIVLFQNHGYASIGGLSEATGAERFGTAYRFRDADGQYTGDPLPVDLAANAASLGMEVLRAKSVRELREALAAARASDRPTCVYVETETADTVSGAPEAQAWWDVPVARTATRPAAVKAREDYDRQAAARRRHL</sequence>
<evidence type="ECO:0000259" key="4">
    <source>
        <dbReference type="Pfam" id="PF00205"/>
    </source>
</evidence>
<protein>
    <submittedName>
        <fullName evidence="7">3D-(3,5/4)-trihydroxycyclohexane-1,2-dione hydrolase</fullName>
    </submittedName>
</protein>
<dbReference type="GO" id="GO:0000287">
    <property type="term" value="F:magnesium ion binding"/>
    <property type="evidence" value="ECO:0007669"/>
    <property type="project" value="InterPro"/>
</dbReference>
<dbReference type="InterPro" id="IPR030817">
    <property type="entry name" value="Myo_inos_IolD"/>
</dbReference>
<name>A0A2J7ZB58_STRMQ</name>
<dbReference type="PANTHER" id="PTHR18968:SF9">
    <property type="entry name" value="3D-(3,5_4)-TRIHYDROXYCYCLOHEXANE-1,2-DIONE HYDROLASE"/>
    <property type="match status" value="1"/>
</dbReference>
<keyword evidence="2 3" id="KW-0786">Thiamine pyrophosphate</keyword>
<dbReference type="GO" id="GO:0016823">
    <property type="term" value="F:hydrolase activity, acting on acid carbon-carbon bonds, in ketonic substances"/>
    <property type="evidence" value="ECO:0007669"/>
    <property type="project" value="InterPro"/>
</dbReference>
<dbReference type="InterPro" id="IPR011766">
    <property type="entry name" value="TPP_enzyme_TPP-bd"/>
</dbReference>
<dbReference type="GO" id="GO:0009097">
    <property type="term" value="P:isoleucine biosynthetic process"/>
    <property type="evidence" value="ECO:0007669"/>
    <property type="project" value="TreeGrafter"/>
</dbReference>
<dbReference type="GO" id="GO:0019310">
    <property type="term" value="P:inositol catabolic process"/>
    <property type="evidence" value="ECO:0007669"/>
    <property type="project" value="InterPro"/>
</dbReference>
<dbReference type="InterPro" id="IPR012000">
    <property type="entry name" value="Thiamin_PyroP_enz_cen_dom"/>
</dbReference>
<keyword evidence="8" id="KW-1185">Reference proteome</keyword>
<dbReference type="Pfam" id="PF02775">
    <property type="entry name" value="TPP_enzyme_C"/>
    <property type="match status" value="1"/>
</dbReference>
<feature type="domain" description="Thiamine pyrophosphate enzyme central" evidence="4">
    <location>
        <begin position="218"/>
        <end position="352"/>
    </location>
</feature>
<accession>A0A2J7ZB58</accession>
<evidence type="ECO:0000313" key="7">
    <source>
        <dbReference type="EMBL" id="PNG97504.1"/>
    </source>
</evidence>
<evidence type="ECO:0000256" key="1">
    <source>
        <dbReference type="ARBA" id="ARBA00007812"/>
    </source>
</evidence>
<dbReference type="GO" id="GO:0050660">
    <property type="term" value="F:flavin adenine dinucleotide binding"/>
    <property type="evidence" value="ECO:0007669"/>
    <property type="project" value="TreeGrafter"/>
</dbReference>
<dbReference type="Pfam" id="PF02776">
    <property type="entry name" value="TPP_enzyme_N"/>
    <property type="match status" value="1"/>
</dbReference>
<evidence type="ECO:0000259" key="5">
    <source>
        <dbReference type="Pfam" id="PF02775"/>
    </source>
</evidence>
<dbReference type="InterPro" id="IPR029035">
    <property type="entry name" value="DHS-like_NAD/FAD-binding_dom"/>
</dbReference>
<evidence type="ECO:0000256" key="3">
    <source>
        <dbReference type="RuleBase" id="RU362132"/>
    </source>
</evidence>
<feature type="domain" description="Thiamine pyrophosphate enzyme N-terminal TPP-binding" evidence="6">
    <location>
        <begin position="50"/>
        <end position="120"/>
    </location>
</feature>
<feature type="domain" description="Thiamine pyrophosphate enzyme TPP-binding" evidence="5">
    <location>
        <begin position="416"/>
        <end position="573"/>
    </location>
</feature>
<dbReference type="PANTHER" id="PTHR18968">
    <property type="entry name" value="THIAMINE PYROPHOSPHATE ENZYMES"/>
    <property type="match status" value="1"/>
</dbReference>
<dbReference type="InterPro" id="IPR045229">
    <property type="entry name" value="TPP_enz"/>
</dbReference>
<dbReference type="GO" id="GO:0030976">
    <property type="term" value="F:thiamine pyrophosphate binding"/>
    <property type="evidence" value="ECO:0007669"/>
    <property type="project" value="InterPro"/>
</dbReference>
<gene>
    <name evidence="7" type="ORF">SMF913_13529</name>
</gene>
<dbReference type="Pfam" id="PF00205">
    <property type="entry name" value="TPP_enzyme_M"/>
    <property type="match status" value="1"/>
</dbReference>
<organism evidence="7 8">
    <name type="scientific">Streptomyces malaysiensis</name>
    <dbReference type="NCBI Taxonomy" id="92644"/>
    <lineage>
        <taxon>Bacteria</taxon>
        <taxon>Bacillati</taxon>
        <taxon>Actinomycetota</taxon>
        <taxon>Actinomycetes</taxon>
        <taxon>Kitasatosporales</taxon>
        <taxon>Streptomycetaceae</taxon>
        <taxon>Streptomyces</taxon>
        <taxon>Streptomyces violaceusniger group</taxon>
    </lineage>
</organism>
<dbReference type="InterPro" id="IPR029061">
    <property type="entry name" value="THDP-binding"/>
</dbReference>
<keyword evidence="7" id="KW-0378">Hydrolase</keyword>
<dbReference type="NCBIfam" id="TIGR04377">
    <property type="entry name" value="myo_inos_iolD"/>
    <property type="match status" value="1"/>
</dbReference>